<dbReference type="EMBL" id="CAJNNW010025816">
    <property type="protein sequence ID" value="CAE8680026.1"/>
    <property type="molecule type" value="Genomic_DNA"/>
</dbReference>
<dbReference type="OrthoDB" id="10610568at2759"/>
<proteinExistence type="predicted"/>
<dbReference type="AlphaFoldDB" id="A0A813JLI2"/>
<organism evidence="2 3">
    <name type="scientific">Polarella glacialis</name>
    <name type="common">Dinoflagellate</name>
    <dbReference type="NCBI Taxonomy" id="89957"/>
    <lineage>
        <taxon>Eukaryota</taxon>
        <taxon>Sar</taxon>
        <taxon>Alveolata</taxon>
        <taxon>Dinophyceae</taxon>
        <taxon>Suessiales</taxon>
        <taxon>Suessiaceae</taxon>
        <taxon>Polarella</taxon>
    </lineage>
</organism>
<name>A0A813JLI2_POLGL</name>
<sequence length="115" mass="12909">MPSCEREPAAQAEDRGRRSLDWILRRPETTIAVVSHEWMLRAILDPSRNRLLKLEKPSEAVASSSTSSRLVNFSRFGLCELRAFTMRAVLSPMPASGKSSGFLRVAARPLLRLSR</sequence>
<evidence type="ECO:0000313" key="3">
    <source>
        <dbReference type="Proteomes" id="UP000626109"/>
    </source>
</evidence>
<dbReference type="InterPro" id="IPR029033">
    <property type="entry name" value="His_PPase_superfam"/>
</dbReference>
<dbReference type="Gene3D" id="3.40.50.1240">
    <property type="entry name" value="Phosphoglycerate mutase-like"/>
    <property type="match status" value="1"/>
</dbReference>
<evidence type="ECO:0008006" key="5">
    <source>
        <dbReference type="Google" id="ProtNLM"/>
    </source>
</evidence>
<dbReference type="EMBL" id="CAJNNV010003357">
    <property type="protein sequence ID" value="CAE8588870.1"/>
    <property type="molecule type" value="Genomic_DNA"/>
</dbReference>
<keyword evidence="4" id="KW-1185">Reference proteome</keyword>
<evidence type="ECO:0000313" key="4">
    <source>
        <dbReference type="Proteomes" id="UP000654075"/>
    </source>
</evidence>
<protein>
    <recommendedName>
        <fullName evidence="5">Phosphoglycerate mutase</fullName>
    </recommendedName>
</protein>
<comment type="caution">
    <text evidence="2">The sequence shown here is derived from an EMBL/GenBank/DDBJ whole genome shotgun (WGS) entry which is preliminary data.</text>
</comment>
<evidence type="ECO:0000313" key="1">
    <source>
        <dbReference type="EMBL" id="CAE8588870.1"/>
    </source>
</evidence>
<evidence type="ECO:0000313" key="2">
    <source>
        <dbReference type="EMBL" id="CAE8680026.1"/>
    </source>
</evidence>
<dbReference type="Proteomes" id="UP000626109">
    <property type="component" value="Unassembled WGS sequence"/>
</dbReference>
<accession>A0A813JLI2</accession>
<reference evidence="2" key="1">
    <citation type="submission" date="2021-02" db="EMBL/GenBank/DDBJ databases">
        <authorList>
            <person name="Dougan E. K."/>
            <person name="Rhodes N."/>
            <person name="Thang M."/>
            <person name="Chan C."/>
        </authorList>
    </citation>
    <scope>NUCLEOTIDE SEQUENCE</scope>
</reference>
<gene>
    <name evidence="1" type="ORF">PGLA1383_LOCUS7653</name>
    <name evidence="2" type="ORF">PGLA2088_LOCUS21684</name>
</gene>
<dbReference type="Proteomes" id="UP000654075">
    <property type="component" value="Unassembled WGS sequence"/>
</dbReference>